<protein>
    <submittedName>
        <fullName evidence="1">Uncharacterized protein</fullName>
    </submittedName>
</protein>
<gene>
    <name evidence="1" type="ORF">GII30_05280</name>
</gene>
<proteinExistence type="predicted"/>
<reference evidence="1" key="1">
    <citation type="journal article" date="2021" name="Nat. Microbiol.">
        <title>Cocultivation of an ultrasmall environmental parasitic bacterium with lytic ability against bacteria associated with wastewater foams.</title>
        <authorList>
            <person name="Batinovic S."/>
            <person name="Rose J.J.A."/>
            <person name="Ratcliffe J."/>
            <person name="Seviour R.J."/>
            <person name="Petrovski S."/>
        </authorList>
    </citation>
    <scope>NUCLEOTIDE SEQUENCE</scope>
    <source>
        <strain evidence="1">CON44</strain>
    </source>
</reference>
<evidence type="ECO:0000313" key="1">
    <source>
        <dbReference type="EMBL" id="QHN38672.1"/>
    </source>
</evidence>
<sequence length="133" mass="13732">MSIISKRNAVVTLPAAFIAAAATVALGMGPASADAKDIKVSTPLGNYGTGCTYKVTADISKAGTVFFYDWKKGSTIGTFTDQAKVDKAGTVSFDWKPKVAGDRVLKITHDGVSTTVDVKVVKGTDLGSVCVGL</sequence>
<organism evidence="1">
    <name type="scientific">Gordonia amarae</name>
    <dbReference type="NCBI Taxonomy" id="36821"/>
    <lineage>
        <taxon>Bacteria</taxon>
        <taxon>Bacillati</taxon>
        <taxon>Actinomycetota</taxon>
        <taxon>Actinomycetes</taxon>
        <taxon>Mycobacteriales</taxon>
        <taxon>Gordoniaceae</taxon>
        <taxon>Gordonia</taxon>
    </lineage>
</organism>
<name>A0A857LQQ9_9ACTN</name>
<dbReference type="AlphaFoldDB" id="A0A857LQQ9"/>
<accession>A0A857LQQ9</accession>
<dbReference type="EMBL" id="CP045810">
    <property type="protein sequence ID" value="QHN38672.1"/>
    <property type="molecule type" value="Genomic_DNA"/>
</dbReference>
<dbReference type="RefSeq" id="WP_005191037.1">
    <property type="nucleotide sequence ID" value="NZ_CP045804.1"/>
</dbReference>